<organism evidence="4 5">
    <name type="scientific">Streptomyces gibsoniae</name>
    <dbReference type="NCBI Taxonomy" id="3075529"/>
    <lineage>
        <taxon>Bacteria</taxon>
        <taxon>Bacillati</taxon>
        <taxon>Actinomycetota</taxon>
        <taxon>Actinomycetes</taxon>
        <taxon>Kitasatosporales</taxon>
        <taxon>Streptomycetaceae</taxon>
        <taxon>Streptomyces</taxon>
    </lineage>
</organism>
<dbReference type="Proteomes" id="UP001183809">
    <property type="component" value="Unassembled WGS sequence"/>
</dbReference>
<protein>
    <submittedName>
        <fullName evidence="4">Lsr2 family protein</fullName>
    </submittedName>
</protein>
<dbReference type="Gene3D" id="4.10.320.10">
    <property type="entry name" value="E3-binding domain"/>
    <property type="match status" value="1"/>
</dbReference>
<comment type="caution">
    <text evidence="4">The sequence shown here is derived from an EMBL/GenBank/DDBJ whole genome shotgun (WGS) entry which is preliminary data.</text>
</comment>
<evidence type="ECO:0000259" key="2">
    <source>
        <dbReference type="Pfam" id="PF11774"/>
    </source>
</evidence>
<dbReference type="InterPro" id="IPR036625">
    <property type="entry name" value="E3-bd_dom_sf"/>
</dbReference>
<proteinExistence type="predicted"/>
<feature type="domain" description="Lsr2 dimerization" evidence="2">
    <location>
        <begin position="1"/>
        <end position="60"/>
    </location>
</feature>
<name>A0ABU2U1Q7_9ACTN</name>
<dbReference type="InterPro" id="IPR055370">
    <property type="entry name" value="Lsr2_DNA-bd"/>
</dbReference>
<dbReference type="EMBL" id="JAVREY010000047">
    <property type="protein sequence ID" value="MDT0467109.1"/>
    <property type="molecule type" value="Genomic_DNA"/>
</dbReference>
<reference evidence="5" key="1">
    <citation type="submission" date="2023-07" db="EMBL/GenBank/DDBJ databases">
        <title>30 novel species of actinomycetes from the DSMZ collection.</title>
        <authorList>
            <person name="Nouioui I."/>
        </authorList>
    </citation>
    <scope>NUCLEOTIDE SEQUENCE [LARGE SCALE GENOMIC DNA]</scope>
    <source>
        <strain evidence="5">DSM 41699</strain>
    </source>
</reference>
<gene>
    <name evidence="4" type="ORF">RM764_29600</name>
</gene>
<dbReference type="Pfam" id="PF23359">
    <property type="entry name" value="Lsr2_DNA-bd"/>
    <property type="match status" value="1"/>
</dbReference>
<keyword evidence="5" id="KW-1185">Reference proteome</keyword>
<evidence type="ECO:0000313" key="4">
    <source>
        <dbReference type="EMBL" id="MDT0467109.1"/>
    </source>
</evidence>
<dbReference type="Pfam" id="PF11774">
    <property type="entry name" value="Lsr2"/>
    <property type="match status" value="1"/>
</dbReference>
<dbReference type="RefSeq" id="WP_311698570.1">
    <property type="nucleotide sequence ID" value="NZ_JAVREY010000047.1"/>
</dbReference>
<evidence type="ECO:0000259" key="3">
    <source>
        <dbReference type="Pfam" id="PF23359"/>
    </source>
</evidence>
<dbReference type="Gene3D" id="3.30.60.230">
    <property type="entry name" value="Lsr2, dimerization domain"/>
    <property type="match status" value="1"/>
</dbReference>
<keyword evidence="1" id="KW-0238">DNA-binding</keyword>
<evidence type="ECO:0000313" key="5">
    <source>
        <dbReference type="Proteomes" id="UP001183809"/>
    </source>
</evidence>
<dbReference type="InterPro" id="IPR024412">
    <property type="entry name" value="Lsr2_dim_dom"/>
</dbReference>
<sequence length="110" mass="12415">MVQKMVTVYTDDLTGTESDEVSTHRFSLNGIEYEIDLNPENYDKLDAALRPFIERGRKVGRTKVTGRVRGGAAAGPSAEEVRAWARENGYEVNDRGRVPRELREVFEAAR</sequence>
<evidence type="ECO:0000256" key="1">
    <source>
        <dbReference type="ARBA" id="ARBA00023125"/>
    </source>
</evidence>
<accession>A0ABU2U1Q7</accession>
<dbReference type="InterPro" id="IPR042261">
    <property type="entry name" value="Lsr2-like_dimerization"/>
</dbReference>
<feature type="domain" description="Lsr2 DNA-binding" evidence="3">
    <location>
        <begin position="74"/>
        <end position="109"/>
    </location>
</feature>